<dbReference type="Pfam" id="PF02518">
    <property type="entry name" value="HATPase_c"/>
    <property type="match status" value="1"/>
</dbReference>
<keyword evidence="5" id="KW-0547">Nucleotide-binding</keyword>
<dbReference type="Gene3D" id="1.10.10.60">
    <property type="entry name" value="Homeodomain-like"/>
    <property type="match status" value="1"/>
</dbReference>
<dbReference type="SMART" id="SM00388">
    <property type="entry name" value="HisKA"/>
    <property type="match status" value="1"/>
</dbReference>
<accession>A0A2K8YYC2</accession>
<dbReference type="Gene3D" id="3.30.565.10">
    <property type="entry name" value="Histidine kinase-like ATPase, C-terminal domain"/>
    <property type="match status" value="1"/>
</dbReference>
<dbReference type="Pfam" id="PF00512">
    <property type="entry name" value="HisKA"/>
    <property type="match status" value="1"/>
</dbReference>
<feature type="transmembrane region" description="Helical" evidence="13">
    <location>
        <begin position="298"/>
        <end position="320"/>
    </location>
</feature>
<gene>
    <name evidence="17" type="ORF">CWM47_12770</name>
</gene>
<evidence type="ECO:0000256" key="11">
    <source>
        <dbReference type="PROSITE-ProRule" id="PRU00169"/>
    </source>
</evidence>
<protein>
    <recommendedName>
        <fullName evidence="2">histidine kinase</fullName>
        <ecNumber evidence="2">2.7.13.3</ecNumber>
    </recommendedName>
</protein>
<dbReference type="SUPFAM" id="SSF52172">
    <property type="entry name" value="CheY-like"/>
    <property type="match status" value="1"/>
</dbReference>
<dbReference type="KEGG" id="spir:CWM47_12770"/>
<dbReference type="SUPFAM" id="SSF46689">
    <property type="entry name" value="Homeodomain-like"/>
    <property type="match status" value="1"/>
</dbReference>
<keyword evidence="8" id="KW-0902">Two-component regulatory system</keyword>
<dbReference type="Proteomes" id="UP000232883">
    <property type="component" value="Chromosome"/>
</dbReference>
<evidence type="ECO:0000256" key="9">
    <source>
        <dbReference type="ARBA" id="ARBA00023015"/>
    </source>
</evidence>
<dbReference type="GO" id="GO:0000155">
    <property type="term" value="F:phosphorelay sensor kinase activity"/>
    <property type="evidence" value="ECO:0007669"/>
    <property type="project" value="InterPro"/>
</dbReference>
<evidence type="ECO:0000256" key="8">
    <source>
        <dbReference type="ARBA" id="ARBA00023012"/>
    </source>
</evidence>
<evidence type="ECO:0000256" key="4">
    <source>
        <dbReference type="ARBA" id="ARBA00022679"/>
    </source>
</evidence>
<dbReference type="EC" id="2.7.13.3" evidence="2"/>
<dbReference type="Gene3D" id="1.10.287.130">
    <property type="match status" value="1"/>
</dbReference>
<dbReference type="PROSITE" id="PS50110">
    <property type="entry name" value="RESPONSE_REGULATORY"/>
    <property type="match status" value="1"/>
</dbReference>
<feature type="transmembrane region" description="Helical" evidence="13">
    <location>
        <begin position="410"/>
        <end position="433"/>
    </location>
</feature>
<dbReference type="InterPro" id="IPR004358">
    <property type="entry name" value="Sig_transdc_His_kin-like_C"/>
</dbReference>
<keyword evidence="7" id="KW-0067">ATP-binding</keyword>
<dbReference type="EMBL" id="CP025096">
    <property type="protein sequence ID" value="AUD02630.1"/>
    <property type="molecule type" value="Genomic_DNA"/>
</dbReference>
<name>A0A2K8YYC2_9BACT</name>
<feature type="domain" description="HTH araC/xylS-type" evidence="14">
    <location>
        <begin position="934"/>
        <end position="1032"/>
    </location>
</feature>
<evidence type="ECO:0000313" key="17">
    <source>
        <dbReference type="EMBL" id="AUD02630.1"/>
    </source>
</evidence>
<dbReference type="PROSITE" id="PS01124">
    <property type="entry name" value="HTH_ARAC_FAMILY_2"/>
    <property type="match status" value="1"/>
</dbReference>
<dbReference type="InterPro" id="IPR009057">
    <property type="entry name" value="Homeodomain-like_sf"/>
</dbReference>
<feature type="domain" description="Histidine kinase" evidence="15">
    <location>
        <begin position="505"/>
        <end position="725"/>
    </location>
</feature>
<feature type="domain" description="Response regulatory" evidence="16">
    <location>
        <begin position="769"/>
        <end position="884"/>
    </location>
</feature>
<dbReference type="PRINTS" id="PR00344">
    <property type="entry name" value="BCTRLSENSOR"/>
</dbReference>
<dbReference type="Pfam" id="PF00072">
    <property type="entry name" value="Response_reg"/>
    <property type="match status" value="1"/>
</dbReference>
<evidence type="ECO:0000256" key="12">
    <source>
        <dbReference type="SAM" id="Coils"/>
    </source>
</evidence>
<keyword evidence="4" id="KW-0808">Transferase</keyword>
<keyword evidence="6" id="KW-0418">Kinase</keyword>
<evidence type="ECO:0000256" key="1">
    <source>
        <dbReference type="ARBA" id="ARBA00000085"/>
    </source>
</evidence>
<dbReference type="GO" id="GO:0005524">
    <property type="term" value="F:ATP binding"/>
    <property type="evidence" value="ECO:0007669"/>
    <property type="project" value="UniProtKB-KW"/>
</dbReference>
<dbReference type="InterPro" id="IPR036890">
    <property type="entry name" value="HATPase_C_sf"/>
</dbReference>
<keyword evidence="10" id="KW-0804">Transcription</keyword>
<dbReference type="InterPro" id="IPR036097">
    <property type="entry name" value="HisK_dim/P_sf"/>
</dbReference>
<dbReference type="InterPro" id="IPR005467">
    <property type="entry name" value="His_kinase_dom"/>
</dbReference>
<dbReference type="CDD" id="cd00082">
    <property type="entry name" value="HisKA"/>
    <property type="match status" value="1"/>
</dbReference>
<feature type="transmembrane region" description="Helical" evidence="13">
    <location>
        <begin position="242"/>
        <end position="261"/>
    </location>
</feature>
<evidence type="ECO:0000256" key="5">
    <source>
        <dbReference type="ARBA" id="ARBA00022741"/>
    </source>
</evidence>
<dbReference type="InterPro" id="IPR011006">
    <property type="entry name" value="CheY-like_superfamily"/>
</dbReference>
<sequence length="1037" mass="116125">MCCGMVQCLNSIITKSTDKLSVLSVLQMPSTSIPTHSDRAAWARLVGGLLLILCLTTVYAQHTPSAVSLVDIPNGGFLLQTGWRFQPGDNPNGAVPLLDDSRWRSIDPTLDIRKLPQLQQAGIGWLRLHLTTGPSLPPIMVTVFQSIASEVYVDGQLLYRFGTISTNPDSVQAYNPCAGFNLPLKPSSQHLVAIRFACQANLHYDNKFLPWDAAALQMRLFSPTALLTLHPISLQASYMDTFRVGIAFILFILHLSLFFAYRTQRANLYAASMYLMLLLAFLAKASNGFVHSINARMVVYYVSLLDTLVSSAVIFTLYSLFNFRKEWFFWLAFASSAFRFVPLSANYQWLYIAVTYYINIQLAWLFSVAPNQRKLVGAGIVRVGVLVNLAILPVFSLLSALNFTAGEHEWVYHILYMVAFLCIPLTLSLRLALEHGWVNRQLMARLQDVETLSARNLAQQQEKQQLLAEQNEQLELQVADRTRELNQKADQLREMDVVKSRFFSNITHEFRTPLSLILSPVEKLLQENRFDRPTLTLVHRNADQLLRLINQLLDLSKLEGNYMNVALMQGEVTGFIDHVVTLFRRPAEQKGVTLTYTVDQFPDQSYIFDADKWEKILTNLIANALKFTPSGGTVTLTLAPVWVGVEMNGIQIKLADSGIGIAADQLPHIFDRFYQVDNSSTRAYGGTGIGLALVNELVGLLGGTITVESQLGAGTTFYLTLPVKVMSSTTSDVPKISWSVPKSSSVDHSISSLDARISQPAIQEYLVPRVLIVEDNAELREFLVAELADVYDVIQAVDGQAGWVLIQTELPDIVLTDVMMPQMDGYELTRLIKNNPDTNHIAVVMLTAKTAQQSRIDGLRQGADDYLTKPFNINELHLRLHNLITRQQKLGAYFRQQFALPTGSPVSGQPESQPSAAVVDSFGMDSLAPDSFLLRIYSLLDQYLDDPTISVDWLADQLNMNRKTLYRKVQSLIQLAPADLIRQYRLRKAAEFLRAGYNVTETADLVGFNTPSYFTTVFKEFYLQTPSEFIASHEKSA</sequence>
<dbReference type="SUPFAM" id="SSF55874">
    <property type="entry name" value="ATPase domain of HSP90 chaperone/DNA topoisomerase II/histidine kinase"/>
    <property type="match status" value="1"/>
</dbReference>
<keyword evidence="13" id="KW-1133">Transmembrane helix</keyword>
<dbReference type="SMART" id="SM00342">
    <property type="entry name" value="HTH_ARAC"/>
    <property type="match status" value="1"/>
</dbReference>
<dbReference type="SUPFAM" id="SSF47384">
    <property type="entry name" value="Homodimeric domain of signal transducing histidine kinase"/>
    <property type="match status" value="1"/>
</dbReference>
<evidence type="ECO:0000259" key="16">
    <source>
        <dbReference type="PROSITE" id="PS50110"/>
    </source>
</evidence>
<dbReference type="InterPro" id="IPR018060">
    <property type="entry name" value="HTH_AraC"/>
</dbReference>
<keyword evidence="3 11" id="KW-0597">Phosphoprotein</keyword>
<evidence type="ECO:0000259" key="15">
    <source>
        <dbReference type="PROSITE" id="PS50109"/>
    </source>
</evidence>
<evidence type="ECO:0000256" key="3">
    <source>
        <dbReference type="ARBA" id="ARBA00022553"/>
    </source>
</evidence>
<feature type="transmembrane region" description="Helical" evidence="13">
    <location>
        <begin position="268"/>
        <end position="286"/>
    </location>
</feature>
<proteinExistence type="predicted"/>
<dbReference type="InterPro" id="IPR003661">
    <property type="entry name" value="HisK_dim/P_dom"/>
</dbReference>
<organism evidence="17 18">
    <name type="scientific">Spirosoma pollinicola</name>
    <dbReference type="NCBI Taxonomy" id="2057025"/>
    <lineage>
        <taxon>Bacteria</taxon>
        <taxon>Pseudomonadati</taxon>
        <taxon>Bacteroidota</taxon>
        <taxon>Cytophagia</taxon>
        <taxon>Cytophagales</taxon>
        <taxon>Cytophagaceae</taxon>
        <taxon>Spirosoma</taxon>
    </lineage>
</organism>
<dbReference type="Gene3D" id="3.40.50.2300">
    <property type="match status" value="1"/>
</dbReference>
<evidence type="ECO:0000256" key="6">
    <source>
        <dbReference type="ARBA" id="ARBA00022777"/>
    </source>
</evidence>
<dbReference type="PANTHER" id="PTHR43547:SF2">
    <property type="entry name" value="HYBRID SIGNAL TRANSDUCTION HISTIDINE KINASE C"/>
    <property type="match status" value="1"/>
</dbReference>
<evidence type="ECO:0000256" key="7">
    <source>
        <dbReference type="ARBA" id="ARBA00022840"/>
    </source>
</evidence>
<dbReference type="SMART" id="SM00448">
    <property type="entry name" value="REC"/>
    <property type="match status" value="1"/>
</dbReference>
<feature type="transmembrane region" description="Helical" evidence="13">
    <location>
        <begin position="349"/>
        <end position="368"/>
    </location>
</feature>
<dbReference type="CDD" id="cd16922">
    <property type="entry name" value="HATPase_EvgS-ArcB-TorS-like"/>
    <property type="match status" value="1"/>
</dbReference>
<feature type="transmembrane region" description="Helical" evidence="13">
    <location>
        <begin position="375"/>
        <end position="398"/>
    </location>
</feature>
<evidence type="ECO:0000259" key="14">
    <source>
        <dbReference type="PROSITE" id="PS01124"/>
    </source>
</evidence>
<dbReference type="PANTHER" id="PTHR43547">
    <property type="entry name" value="TWO-COMPONENT HISTIDINE KINASE"/>
    <property type="match status" value="1"/>
</dbReference>
<dbReference type="OrthoDB" id="908307at2"/>
<dbReference type="GO" id="GO:0003700">
    <property type="term" value="F:DNA-binding transcription factor activity"/>
    <property type="evidence" value="ECO:0007669"/>
    <property type="project" value="InterPro"/>
</dbReference>
<dbReference type="InterPro" id="IPR001789">
    <property type="entry name" value="Sig_transdc_resp-reg_receiver"/>
</dbReference>
<keyword evidence="13" id="KW-0812">Transmembrane</keyword>
<evidence type="ECO:0000256" key="10">
    <source>
        <dbReference type="ARBA" id="ARBA00023163"/>
    </source>
</evidence>
<dbReference type="PROSITE" id="PS50109">
    <property type="entry name" value="HIS_KIN"/>
    <property type="match status" value="1"/>
</dbReference>
<reference evidence="17 18" key="1">
    <citation type="submission" date="2017-11" db="EMBL/GenBank/DDBJ databases">
        <title>Taxonomic description and genome sequences of Spirosoma HA7 sp. nov., isolated from pollen microhabitat of Corylus avellana.</title>
        <authorList>
            <person name="Ambika Manirajan B."/>
            <person name="Suarez C."/>
            <person name="Ratering S."/>
            <person name="Geissler-Plaum R."/>
            <person name="Cardinale M."/>
            <person name="Sylvia S."/>
        </authorList>
    </citation>
    <scope>NUCLEOTIDE SEQUENCE [LARGE SCALE GENOMIC DNA]</scope>
    <source>
        <strain evidence="17 18">HA7</strain>
    </source>
</reference>
<dbReference type="AlphaFoldDB" id="A0A2K8YYC2"/>
<keyword evidence="12" id="KW-0175">Coiled coil</keyword>
<evidence type="ECO:0000256" key="2">
    <source>
        <dbReference type="ARBA" id="ARBA00012438"/>
    </source>
</evidence>
<dbReference type="SMART" id="SM00387">
    <property type="entry name" value="HATPase_c"/>
    <property type="match status" value="1"/>
</dbReference>
<feature type="modified residue" description="4-aspartylphosphate" evidence="11">
    <location>
        <position position="817"/>
    </location>
</feature>
<dbReference type="Pfam" id="PF12833">
    <property type="entry name" value="HTH_18"/>
    <property type="match status" value="1"/>
</dbReference>
<feature type="coiled-coil region" evidence="12">
    <location>
        <begin position="449"/>
        <end position="491"/>
    </location>
</feature>
<dbReference type="GO" id="GO:0043565">
    <property type="term" value="F:sequence-specific DNA binding"/>
    <property type="evidence" value="ECO:0007669"/>
    <property type="project" value="InterPro"/>
</dbReference>
<dbReference type="FunFam" id="3.30.565.10:FF:000037">
    <property type="entry name" value="Hybrid sensor histidine kinase/response regulator"/>
    <property type="match status" value="1"/>
</dbReference>
<evidence type="ECO:0000313" key="18">
    <source>
        <dbReference type="Proteomes" id="UP000232883"/>
    </source>
</evidence>
<keyword evidence="9" id="KW-0805">Transcription regulation</keyword>
<dbReference type="InterPro" id="IPR003594">
    <property type="entry name" value="HATPase_dom"/>
</dbReference>
<comment type="catalytic activity">
    <reaction evidence="1">
        <text>ATP + protein L-histidine = ADP + protein N-phospho-L-histidine.</text>
        <dbReference type="EC" id="2.7.13.3"/>
    </reaction>
</comment>
<keyword evidence="13" id="KW-0472">Membrane</keyword>
<keyword evidence="18" id="KW-1185">Reference proteome</keyword>
<evidence type="ECO:0000256" key="13">
    <source>
        <dbReference type="SAM" id="Phobius"/>
    </source>
</evidence>